<evidence type="ECO:0000256" key="4">
    <source>
        <dbReference type="PROSITE-ProRule" id="PRU00504"/>
    </source>
</evidence>
<feature type="repeat" description="NHL" evidence="4">
    <location>
        <begin position="514"/>
        <end position="545"/>
    </location>
</feature>
<dbReference type="Gene3D" id="2.120.10.30">
    <property type="entry name" value="TolB, C-terminal domain"/>
    <property type="match status" value="9"/>
</dbReference>
<dbReference type="PROSITE" id="PS51125">
    <property type="entry name" value="NHL"/>
    <property type="match status" value="8"/>
</dbReference>
<keyword evidence="5" id="KW-1133">Transmembrane helix</keyword>
<feature type="disulfide bond" evidence="3">
    <location>
        <begin position="1104"/>
        <end position="1113"/>
    </location>
</feature>
<dbReference type="InterPro" id="IPR011042">
    <property type="entry name" value="6-blade_b-propeller_TolB-like"/>
</dbReference>
<proteinExistence type="predicted"/>
<feature type="repeat" description="NHL" evidence="4">
    <location>
        <begin position="313"/>
        <end position="344"/>
    </location>
</feature>
<feature type="transmembrane region" description="Helical" evidence="5">
    <location>
        <begin position="2379"/>
        <end position="2408"/>
    </location>
</feature>
<organism evidence="10">
    <name type="scientific">Naegleria gruberi</name>
    <name type="common">Amoeba</name>
    <dbReference type="NCBI Taxonomy" id="5762"/>
    <lineage>
        <taxon>Eukaryota</taxon>
        <taxon>Discoba</taxon>
        <taxon>Heterolobosea</taxon>
        <taxon>Tetramitia</taxon>
        <taxon>Eutetramitia</taxon>
        <taxon>Vahlkampfiidae</taxon>
        <taxon>Naegleria</taxon>
    </lineage>
</organism>
<dbReference type="Pfam" id="PF00069">
    <property type="entry name" value="Pkinase"/>
    <property type="match status" value="1"/>
</dbReference>
<dbReference type="SUPFAM" id="SSF101898">
    <property type="entry name" value="NHL repeat"/>
    <property type="match status" value="2"/>
</dbReference>
<dbReference type="EMBL" id="GG738864">
    <property type="protein sequence ID" value="EFC45162.1"/>
    <property type="molecule type" value="Genomic_DNA"/>
</dbReference>
<dbReference type="PROSITE" id="PS50011">
    <property type="entry name" value="PROTEIN_KINASE_DOM"/>
    <property type="match status" value="1"/>
</dbReference>
<dbReference type="CDD" id="cd14953">
    <property type="entry name" value="NHL_like_1"/>
    <property type="match status" value="2"/>
</dbReference>
<dbReference type="VEuPathDB" id="AmoebaDB:NAEGRDRAFT_66885"/>
<feature type="repeat" description="NHL" evidence="4">
    <location>
        <begin position="844"/>
        <end position="874"/>
    </location>
</feature>
<keyword evidence="10" id="KW-1185">Reference proteome</keyword>
<keyword evidence="6" id="KW-0732">Signal</keyword>
<keyword evidence="3" id="KW-0245">EGF-like domain</keyword>
<evidence type="ECO:0000256" key="1">
    <source>
        <dbReference type="ARBA" id="ARBA00022737"/>
    </source>
</evidence>
<feature type="domain" description="EGF-like" evidence="8">
    <location>
        <begin position="1159"/>
        <end position="1192"/>
    </location>
</feature>
<dbReference type="SUPFAM" id="SSF63829">
    <property type="entry name" value="Calcium-dependent phosphotriesterase"/>
    <property type="match status" value="1"/>
</dbReference>
<feature type="repeat" description="NHL" evidence="4">
    <location>
        <begin position="198"/>
        <end position="233"/>
    </location>
</feature>
<protein>
    <submittedName>
        <fullName evidence="9">NHL domain-containing protein kinase</fullName>
    </submittedName>
</protein>
<dbReference type="GO" id="GO:0005524">
    <property type="term" value="F:ATP binding"/>
    <property type="evidence" value="ECO:0007669"/>
    <property type="project" value="InterPro"/>
</dbReference>
<feature type="domain" description="Protein kinase" evidence="7">
    <location>
        <begin position="2467"/>
        <end position="2726"/>
    </location>
</feature>
<dbReference type="PANTHER" id="PTHR46388">
    <property type="entry name" value="NHL REPEAT-CONTAINING PROTEIN 2"/>
    <property type="match status" value="1"/>
</dbReference>
<keyword evidence="1" id="KW-0677">Repeat</keyword>
<dbReference type="PROSITE" id="PS00108">
    <property type="entry name" value="PROTEIN_KINASE_ST"/>
    <property type="match status" value="1"/>
</dbReference>
<dbReference type="CDD" id="cd00180">
    <property type="entry name" value="PKc"/>
    <property type="match status" value="1"/>
</dbReference>
<evidence type="ECO:0000259" key="7">
    <source>
        <dbReference type="PROSITE" id="PS50011"/>
    </source>
</evidence>
<dbReference type="Gene3D" id="2.10.25.10">
    <property type="entry name" value="Laminin"/>
    <property type="match status" value="5"/>
</dbReference>
<dbReference type="SMART" id="SM00181">
    <property type="entry name" value="EGF"/>
    <property type="match status" value="9"/>
</dbReference>
<keyword evidence="9" id="KW-0808">Transferase</keyword>
<dbReference type="eggNOG" id="KOG0615">
    <property type="taxonomic scope" value="Eukaryota"/>
</dbReference>
<dbReference type="GeneID" id="8863879"/>
<dbReference type="Pfam" id="PF25021">
    <property type="entry name" value="TEN_NHL"/>
    <property type="match status" value="4"/>
</dbReference>
<dbReference type="SUPFAM" id="SSF56112">
    <property type="entry name" value="Protein kinase-like (PK-like)"/>
    <property type="match status" value="1"/>
</dbReference>
<feature type="domain" description="EGF-like" evidence="8">
    <location>
        <begin position="1335"/>
        <end position="1368"/>
    </location>
</feature>
<dbReference type="SMART" id="SM00220">
    <property type="entry name" value="S_TKc"/>
    <property type="match status" value="1"/>
</dbReference>
<dbReference type="InterPro" id="IPR008271">
    <property type="entry name" value="Ser/Thr_kinase_AS"/>
</dbReference>
<dbReference type="Pfam" id="PF01436">
    <property type="entry name" value="NHL"/>
    <property type="match status" value="7"/>
</dbReference>
<dbReference type="RefSeq" id="XP_002677906.1">
    <property type="nucleotide sequence ID" value="XM_002677860.1"/>
</dbReference>
<dbReference type="PROSITE" id="PS01186">
    <property type="entry name" value="EGF_2"/>
    <property type="match status" value="4"/>
</dbReference>
<feature type="disulfide bond" evidence="3">
    <location>
        <begin position="1182"/>
        <end position="1191"/>
    </location>
</feature>
<dbReference type="PROSITE" id="PS00022">
    <property type="entry name" value="EGF_1"/>
    <property type="match status" value="6"/>
</dbReference>
<dbReference type="InterPro" id="IPR001258">
    <property type="entry name" value="NHL_repeat"/>
</dbReference>
<keyword evidence="2 3" id="KW-1015">Disulfide bond</keyword>
<dbReference type="Pfam" id="PF07974">
    <property type="entry name" value="EGF_2"/>
    <property type="match status" value="1"/>
</dbReference>
<feature type="chain" id="PRO_5003038453" evidence="6">
    <location>
        <begin position="20"/>
        <end position="2733"/>
    </location>
</feature>
<evidence type="ECO:0000256" key="2">
    <source>
        <dbReference type="ARBA" id="ARBA00023157"/>
    </source>
</evidence>
<gene>
    <name evidence="9" type="ORF">NAEGRDRAFT_66885</name>
</gene>
<dbReference type="InterPro" id="IPR000742">
    <property type="entry name" value="EGF"/>
</dbReference>
<dbReference type="InParanoid" id="D2VD26"/>
<evidence type="ECO:0000256" key="5">
    <source>
        <dbReference type="SAM" id="Phobius"/>
    </source>
</evidence>
<dbReference type="InterPro" id="IPR056822">
    <property type="entry name" value="TEN_NHL"/>
</dbReference>
<accession>D2VD26</accession>
<evidence type="ECO:0000256" key="3">
    <source>
        <dbReference type="PROSITE-ProRule" id="PRU00076"/>
    </source>
</evidence>
<evidence type="ECO:0000313" key="9">
    <source>
        <dbReference type="EMBL" id="EFC45162.1"/>
    </source>
</evidence>
<evidence type="ECO:0000256" key="6">
    <source>
        <dbReference type="SAM" id="SignalP"/>
    </source>
</evidence>
<sequence>MKACFFVLLLLCIFLFSLASQIDSQSLQYNISTVAGGGSIVGDGLLANEAITSYPCQLAISSISGDLFFGEVVSNRIRKITSSTGVISTIAGTGTGAYGGDGSMATAAQLFYPYGVALSLGGEIYIADSNNNRIRKIATNGIITTIAGTGTRGYDGDGALATSAKLNFPSSIAITTNGNISTIAGTGTGSYGGDNAIATGAQLYAPACIAIDSNGEFYISDSMNHRIRKIATNGIITTIAGTGTHGYDGDGALAINAQLYSPTGVVVNSNGDVYIADSGNNRIRKISKGYISTVAGNGIAGYSGDGGLSTSAQLATPQSVAINLNGEIIIADSNNNRIRKIATNGKISTIAGTSSFGNNIPATSASISPVGVPTLYNNKIIFADESQIRQVDLATNIISLISGTDYLASPTAAMYFNNELYILYSKLNLDKPKINIVSRVVGSEGYNGDDIAATSALLNYARSIAVNSNGDVYIADTYNNRIRKVSFSTGIISTVAGTGIAGQNGDGNLATSAQLNFPSGVAVSSNGDIYIADTENHRIRKIETNGYIATVAGSGASGYSGDGGLLTSAKFQQPQGVAVSSNGEIYIADTENHVVRKISTSNVLSTIAGTGSYGYNGDGGLAITAKLFSPIGVAISSSGEVFIADNNNHRIRKIAKDGYISTIVGTGLNGYDGDGDLATNAKLGNPQGVTLSPTGELFIADQNNHRIRKVASNGYISTVAGNGNFGFSGDGDLATNAELNSPSGIAFSSIGTMYIADRLNRVIRRVISGNISTIAGGVGDGGPATGGYIQAQSFDISSTGEIYIADTENHRIRKVSTLGKISTIAGTGAMGYSGDGGLAITAKLSSPVGVAVSSTGEVFIADRDNHRIRKVTLSGIITTIAGNGTSGFNSDGIEAKFAQLNSPSSVTISGGEIYIADTNNHRIRQISNTGIIKTIAGNGFGGYIGDGVLPPNAQLNSPSGVAISSTAEIYIAENKRIRKLTAFCTENGVLIDGKCVFQCFGYTNSNSSLVCSGKGNCIGNDKCNCSWPYSGSKCDEFYCNGVLNTNKTFVCSSHGTCSSPNNCSCVDGFYGNICEFFYCNGVQQNSLNVCSGHGLCSSLNNCTCQQDYSGIDCENFHCYGLSRVDPKVCSSHGICSSINNCSCATGYGGSKCNEYSCYDVNSTNKTVCSGRGTCSSPNNCTCDPGYYGSNCELYDCYGISKNNSNVCSGHGTCIAINNCTCTDGYYDTKCDSFNCAGEKFTGQSLCQNNGTCSNPGNCDCPYQFGGARCEYYKCYTYTSNEAKWIGDDCTQTTCYGKSSNSSSVCGGRGNCTDFNQCTCYDGYRGVECQHIVCFDKIENDTSVCSGNGKCLTSNNCTCQIGYVGNECQYHEIYLNTSSAIIFSFQESLMKLLPNESGIFSCSEIFTDSEIAKFGESTSISCQWRRNSLLIHLGFDYSIQQYSIIQSKFNFSMRVSSLSSVSNSDAPSPTCSFGYVLNEASPLLDVVIRLNCDENLHGFKKSRTSWMCSQCTGAISSILSNYSNRSSVYIPISYMNALNPVQGYKTINLQASYSSSVSSTISTSKEVKVQTYTKSLPPSYYWLSDNYDGKTYSCVGHNCIIETSLNSLNSSISYSFSGLFSLLNTDLYSKQMVRLINEFSGGIVDSEFSSNMQVFGVQLKTYVYLPYSIDSFKYSTFTNLDYVMTGVNRTYSINADNLITIGLTIDDPYISKYTLSDYMVFSWKCFQVSPSNRSLILTDNLCSSITDNAKSNIELDISKMSLKEGSYLISASISSTKYFVTTVYNYEGWIDLLGISQDSPQITTDYVPAITPSHHNIYLRNVVKSSTSVSFYWKLKSGELNIDETVEDFLQRNTVSKSILGNNVEIILNIDNDYLIQGEYYEFELSTKNSNGVSNISISTRMDFTPRLSCNVENVKNEANLTSFESLISITCVKLPYESISSFVMEFHSQNERLGVISNTPKKALITRVPYAMDGTVTLIVKLQNLYGSIGIYRTTISAQLPNALTSDNSISSRFTYVSKQFQILKNAQPAKIEVSNEVNTLLSLLIQNETLSKISEKISKELKSDQLVSFNTMLKEMLTLTKSLQDITYKVDERLIQLILPIVNKISTILKLTLDTSSLSNFASELEIWLDWIYSGMNKALNYYPTFIYKELLDEFHLQEIVSLQNILSNIYQNNLDQQFKYHKYNLQYIKLTGSNSDNSSFVEDVEFSDLLNDKSISLSVSNFKVDMKLPSDFTNQISLKSKSKLYYSITSFSDNQTGSKLLQNKPIIDLSLYDTSYNAISVDNINPPIVFKFQGLFSTNKTNINTTCVYYNTILGKWSTNGLQTITSVTKRTEEYMYFDMECHSSHLSVFSVQEVDYNTPIIPAISSNKASNQQENLTIILATVLPVSFLILIFIIILFVFIILLFRFKQKKANEFAIATKTNLEMEGFSSSDFPSSEGSMFIHPLMSISSNGTTSEAFNPLSRYSDLVRIGQGAFGSVFKAFDSKTSTVKAIKVIKYSSMEELNNFMKEGTQLMNVTHPYILRVNDFFVSKDQLLCIDMDFYELGDLVKLTNVEFDCSEKLIKQIIYQMCQALDYIHCNMKIIHRDIKPSNVFVKSMENDDIHIIVADFGLAKSNIGGSMNNSYAGTPIFMSPELGLGGKYYYNTDIYSLGVTVYQIMTKDTSTSISQLYLGKEQNEVTTLLRKKLKDGGHYSERVVELVLQMLTKDNLTRPQAQDILENSYFDDLRMKR</sequence>
<feature type="disulfide bond" evidence="3">
    <location>
        <begin position="1358"/>
        <end position="1367"/>
    </location>
</feature>
<dbReference type="Gene3D" id="1.10.510.10">
    <property type="entry name" value="Transferase(Phosphotransferase) domain 1"/>
    <property type="match status" value="1"/>
</dbReference>
<reference evidence="9 10" key="1">
    <citation type="journal article" date="2010" name="Cell">
        <title>The genome of Naegleria gruberi illuminates early eukaryotic versatility.</title>
        <authorList>
            <person name="Fritz-Laylin L.K."/>
            <person name="Prochnik S.E."/>
            <person name="Ginger M.L."/>
            <person name="Dacks J.B."/>
            <person name="Carpenter M.L."/>
            <person name="Field M.C."/>
            <person name="Kuo A."/>
            <person name="Paredez A."/>
            <person name="Chapman J."/>
            <person name="Pham J."/>
            <person name="Shu S."/>
            <person name="Neupane R."/>
            <person name="Cipriano M."/>
            <person name="Mancuso J."/>
            <person name="Tu H."/>
            <person name="Salamov A."/>
            <person name="Lindquist E."/>
            <person name="Shapiro H."/>
            <person name="Lucas S."/>
            <person name="Grigoriev I.V."/>
            <person name="Cande W.Z."/>
            <person name="Fulton C."/>
            <person name="Rokhsar D.S."/>
            <person name="Dawson S.C."/>
        </authorList>
    </citation>
    <scope>NUCLEOTIDE SEQUENCE [LARGE SCALE GENOMIC DNA]</scope>
    <source>
        <strain evidence="9 10">NEG-M</strain>
    </source>
</reference>
<dbReference type="InterPro" id="IPR011009">
    <property type="entry name" value="Kinase-like_dom_sf"/>
</dbReference>
<feature type="domain" description="EGF-like" evidence="8">
    <location>
        <begin position="1231"/>
        <end position="1270"/>
    </location>
</feature>
<dbReference type="OrthoDB" id="283575at2759"/>
<feature type="repeat" description="NHL" evidence="4">
    <location>
        <begin position="627"/>
        <end position="657"/>
    </location>
</feature>
<dbReference type="PANTHER" id="PTHR46388:SF2">
    <property type="entry name" value="NHL REPEAT-CONTAINING PROTEIN 2"/>
    <property type="match status" value="1"/>
</dbReference>
<dbReference type="InterPro" id="IPR000719">
    <property type="entry name" value="Prot_kinase_dom"/>
</dbReference>
<keyword evidence="5" id="KW-0472">Membrane</keyword>
<dbReference type="CDD" id="cd05819">
    <property type="entry name" value="NHL"/>
    <property type="match status" value="1"/>
</dbReference>
<keyword evidence="9" id="KW-0418">Kinase</keyword>
<dbReference type="PROSITE" id="PS50026">
    <property type="entry name" value="EGF_3"/>
    <property type="match status" value="5"/>
</dbReference>
<name>D2VD26_NAEGR</name>
<dbReference type="eggNOG" id="KOG1225">
    <property type="taxonomic scope" value="Eukaryota"/>
</dbReference>
<feature type="repeat" description="NHL" evidence="4">
    <location>
        <begin position="458"/>
        <end position="488"/>
    </location>
</feature>
<feature type="domain" description="EGF-like" evidence="8">
    <location>
        <begin position="1075"/>
        <end position="1114"/>
    </location>
</feature>
<feature type="disulfide bond" evidence="3">
    <location>
        <begin position="1260"/>
        <end position="1269"/>
    </location>
</feature>
<dbReference type="eggNOG" id="KOG2177">
    <property type="taxonomic scope" value="Eukaryota"/>
</dbReference>
<dbReference type="InterPro" id="IPR013111">
    <property type="entry name" value="EGF_extracell"/>
</dbReference>
<feature type="disulfide bond" evidence="3">
    <location>
        <begin position="1143"/>
        <end position="1152"/>
    </location>
</feature>
<comment type="caution">
    <text evidence="3">Lacks conserved residue(s) required for the propagation of feature annotation.</text>
</comment>
<feature type="domain" description="EGF-like" evidence="8">
    <location>
        <begin position="1120"/>
        <end position="1153"/>
    </location>
</feature>
<feature type="repeat" description="NHL" evidence="4">
    <location>
        <begin position="571"/>
        <end position="601"/>
    </location>
</feature>
<dbReference type="STRING" id="5762.D2VD26"/>
<keyword evidence="5" id="KW-0812">Transmembrane</keyword>
<evidence type="ECO:0000259" key="8">
    <source>
        <dbReference type="PROSITE" id="PS50026"/>
    </source>
</evidence>
<dbReference type="KEGG" id="ngr:NAEGRDRAFT_66885"/>
<dbReference type="GO" id="GO:0004672">
    <property type="term" value="F:protein kinase activity"/>
    <property type="evidence" value="ECO:0007669"/>
    <property type="project" value="InterPro"/>
</dbReference>
<dbReference type="Proteomes" id="UP000006671">
    <property type="component" value="Unassembled WGS sequence"/>
</dbReference>
<feature type="signal peptide" evidence="6">
    <location>
        <begin position="1"/>
        <end position="19"/>
    </location>
</feature>
<evidence type="ECO:0000313" key="10">
    <source>
        <dbReference type="Proteomes" id="UP000006671"/>
    </source>
</evidence>
<feature type="repeat" description="NHL" evidence="4">
    <location>
        <begin position="258"/>
        <end position="289"/>
    </location>
</feature>